<organism evidence="2 3">
    <name type="scientific">Effusibacillus consociatus</name>
    <dbReference type="NCBI Taxonomy" id="1117041"/>
    <lineage>
        <taxon>Bacteria</taxon>
        <taxon>Bacillati</taxon>
        <taxon>Bacillota</taxon>
        <taxon>Bacilli</taxon>
        <taxon>Bacillales</taxon>
        <taxon>Alicyclobacillaceae</taxon>
        <taxon>Effusibacillus</taxon>
    </lineage>
</organism>
<dbReference type="EC" id="2.1.1.64" evidence="2"/>
<evidence type="ECO:0000313" key="2">
    <source>
        <dbReference type="EMBL" id="MFC4766142.1"/>
    </source>
</evidence>
<evidence type="ECO:0000259" key="1">
    <source>
        <dbReference type="Pfam" id="PF08241"/>
    </source>
</evidence>
<dbReference type="Proteomes" id="UP001596002">
    <property type="component" value="Unassembled WGS sequence"/>
</dbReference>
<protein>
    <submittedName>
        <fullName evidence="2">Class I SAM-dependent methyltransferase</fullName>
        <ecNumber evidence="2">2.1.1.222</ecNumber>
        <ecNumber evidence="2">2.1.1.64</ecNumber>
    </submittedName>
</protein>
<comment type="caution">
    <text evidence="2">The sequence shown here is derived from an EMBL/GenBank/DDBJ whole genome shotgun (WGS) entry which is preliminary data.</text>
</comment>
<dbReference type="InterPro" id="IPR013216">
    <property type="entry name" value="Methyltransf_11"/>
</dbReference>
<proteinExistence type="predicted"/>
<keyword evidence="2" id="KW-0489">Methyltransferase</keyword>
<evidence type="ECO:0000313" key="3">
    <source>
        <dbReference type="Proteomes" id="UP001596002"/>
    </source>
</evidence>
<dbReference type="Gene3D" id="3.40.50.150">
    <property type="entry name" value="Vaccinia Virus protein VP39"/>
    <property type="match status" value="1"/>
</dbReference>
<dbReference type="PANTHER" id="PTHR43591:SF24">
    <property type="entry name" value="2-METHOXY-6-POLYPRENYL-1,4-BENZOQUINOL METHYLASE, MITOCHONDRIAL"/>
    <property type="match status" value="1"/>
</dbReference>
<dbReference type="PANTHER" id="PTHR43591">
    <property type="entry name" value="METHYLTRANSFERASE"/>
    <property type="match status" value="1"/>
</dbReference>
<dbReference type="Pfam" id="PF08241">
    <property type="entry name" value="Methyltransf_11"/>
    <property type="match status" value="1"/>
</dbReference>
<dbReference type="EC" id="2.1.1.222" evidence="2"/>
<dbReference type="InterPro" id="IPR029063">
    <property type="entry name" value="SAM-dependent_MTases_sf"/>
</dbReference>
<keyword evidence="3" id="KW-1185">Reference proteome</keyword>
<dbReference type="CDD" id="cd02440">
    <property type="entry name" value="AdoMet_MTases"/>
    <property type="match status" value="1"/>
</dbReference>
<feature type="domain" description="Methyltransferase type 11" evidence="1">
    <location>
        <begin position="39"/>
        <end position="129"/>
    </location>
</feature>
<accession>A0ABV9PYV0</accession>
<gene>
    <name evidence="2" type="ORF">ACFO8Q_01845</name>
</gene>
<dbReference type="SUPFAM" id="SSF53335">
    <property type="entry name" value="S-adenosyl-L-methionine-dependent methyltransferases"/>
    <property type="match status" value="1"/>
</dbReference>
<dbReference type="RefSeq" id="WP_380023866.1">
    <property type="nucleotide sequence ID" value="NZ_JBHSHC010000013.1"/>
</dbReference>
<dbReference type="GO" id="GO:0032259">
    <property type="term" value="P:methylation"/>
    <property type="evidence" value="ECO:0007669"/>
    <property type="project" value="UniProtKB-KW"/>
</dbReference>
<name>A0ABV9PYV0_9BACL</name>
<dbReference type="GO" id="GO:0061542">
    <property type="term" value="F:3-demethylubiquinol 3-O-methyltransferase activity"/>
    <property type="evidence" value="ECO:0007669"/>
    <property type="project" value="UniProtKB-EC"/>
</dbReference>
<keyword evidence="2" id="KW-0808">Transferase</keyword>
<dbReference type="EMBL" id="JBHSHC010000013">
    <property type="protein sequence ID" value="MFC4766142.1"/>
    <property type="molecule type" value="Genomic_DNA"/>
</dbReference>
<sequence>MELSPKWYHWFVRPKWVTHRYIHNVIQDYFDFNGKTVIDFGCGVGSNSSMFAPASYLGLDCDSQRISYAQRLYPDYSFQVFDRNRVPVADNSVDYILIVAVLHHIPSEELHAYLQEFRRILKPYGKIIVMEPCLDLNSPVSNWFMTFFDKGHYIRNEDDYMKLFLRNEYQINRLKQFKKLLLYNELFFSAVPK</sequence>
<reference evidence="3" key="1">
    <citation type="journal article" date="2019" name="Int. J. Syst. Evol. Microbiol.">
        <title>The Global Catalogue of Microorganisms (GCM) 10K type strain sequencing project: providing services to taxonomists for standard genome sequencing and annotation.</title>
        <authorList>
            <consortium name="The Broad Institute Genomics Platform"/>
            <consortium name="The Broad Institute Genome Sequencing Center for Infectious Disease"/>
            <person name="Wu L."/>
            <person name="Ma J."/>
        </authorList>
    </citation>
    <scope>NUCLEOTIDE SEQUENCE [LARGE SCALE GENOMIC DNA]</scope>
    <source>
        <strain evidence="3">WYCCWR 12678</strain>
    </source>
</reference>
<dbReference type="GO" id="GO:0102208">
    <property type="term" value="F:2-polyprenyl-6-hydroxyphenol methylase activity"/>
    <property type="evidence" value="ECO:0007669"/>
    <property type="project" value="UniProtKB-EC"/>
</dbReference>